<name>A0ACC5VTI7_9GAMM</name>
<protein>
    <submittedName>
        <fullName evidence="1">Flp pilus assembly protein CpaB</fullName>
    </submittedName>
</protein>
<gene>
    <name evidence="1" type="primary">cpaB</name>
    <name evidence="1" type="ORF">HW452_05815</name>
</gene>
<dbReference type="EMBL" id="JABYQT010000003">
    <property type="protein sequence ID" value="MBZ5487039.1"/>
    <property type="molecule type" value="Genomic_DNA"/>
</dbReference>
<dbReference type="Proteomes" id="UP001319846">
    <property type="component" value="Unassembled WGS sequence"/>
</dbReference>
<proteinExistence type="predicted"/>
<keyword evidence="2" id="KW-1185">Reference proteome</keyword>
<reference evidence="1" key="1">
    <citation type="submission" date="2020-06" db="EMBL/GenBank/DDBJ databases">
        <title>Whole Genome Sequence of Halomonas aquamarina MB598.</title>
        <authorList>
            <person name="Pervaiz M."/>
            <person name="Fariq A."/>
            <person name="Yasmin A."/>
            <person name="Welch M."/>
        </authorList>
    </citation>
    <scope>NUCLEOTIDE SEQUENCE</scope>
    <source>
        <strain evidence="1">MB598</strain>
    </source>
</reference>
<evidence type="ECO:0000313" key="1">
    <source>
        <dbReference type="EMBL" id="MBZ5487039.1"/>
    </source>
</evidence>
<accession>A0ACC5VTI7</accession>
<organism evidence="1 2">
    <name type="scientific">Vreelandella aquamarina</name>
    <dbReference type="NCBI Taxonomy" id="77097"/>
    <lineage>
        <taxon>Bacteria</taxon>
        <taxon>Pseudomonadati</taxon>
        <taxon>Pseudomonadota</taxon>
        <taxon>Gammaproteobacteria</taxon>
        <taxon>Oceanospirillales</taxon>
        <taxon>Halomonadaceae</taxon>
        <taxon>Vreelandella</taxon>
    </lineage>
</organism>
<sequence>MMMILAGVLVVAALVLGYLGISIGKSDPSPVNMTEPEEALPPLDVDETPETVAMPPIDASDDIELHQPVVVLARDLPAHHTVQPDDLQVEQLRLMPPGSFSDPDALVGRRVWRALSAGSILTEHSFTAGGPVAQMIRPNERALAVQLEHALGGAGNLAPGDYVDVLLYLPEDAINTDRTVQVAVPALRVLSVGDALGLTLSGEPAVAEGRSGSLSMMPGMGQVETVVLAVPDALLTRFALAAEAGSLRLALRSAAEQRLESYYREEAATEALNQQLFQFEKFALSQATRPQPGLVEGGATRRQAVPEYLNQQTTVPSAVPSSGGVPVIRGATISLETP</sequence>
<evidence type="ECO:0000313" key="2">
    <source>
        <dbReference type="Proteomes" id="UP001319846"/>
    </source>
</evidence>
<comment type="caution">
    <text evidence="1">The sequence shown here is derived from an EMBL/GenBank/DDBJ whole genome shotgun (WGS) entry which is preliminary data.</text>
</comment>